<keyword evidence="1" id="KW-0472">Membrane</keyword>
<reference evidence="2 3" key="1">
    <citation type="submission" date="2020-04" db="EMBL/GenBank/DDBJ databases">
        <title>Draft genome of Leeia sp. IMCC25680.</title>
        <authorList>
            <person name="Song J."/>
            <person name="Cho J.-C."/>
        </authorList>
    </citation>
    <scope>NUCLEOTIDE SEQUENCE [LARGE SCALE GENOMIC DNA]</scope>
    <source>
        <strain evidence="2 3">IMCC25680</strain>
    </source>
</reference>
<keyword evidence="1" id="KW-1133">Transmembrane helix</keyword>
<feature type="transmembrane region" description="Helical" evidence="1">
    <location>
        <begin position="46"/>
        <end position="64"/>
    </location>
</feature>
<organism evidence="2 3">
    <name type="scientific">Leeia aquatica</name>
    <dbReference type="NCBI Taxonomy" id="2725557"/>
    <lineage>
        <taxon>Bacteria</taxon>
        <taxon>Pseudomonadati</taxon>
        <taxon>Pseudomonadota</taxon>
        <taxon>Betaproteobacteria</taxon>
        <taxon>Neisseriales</taxon>
        <taxon>Leeiaceae</taxon>
        <taxon>Leeia</taxon>
    </lineage>
</organism>
<feature type="transmembrane region" description="Helical" evidence="1">
    <location>
        <begin position="147"/>
        <end position="171"/>
    </location>
</feature>
<feature type="transmembrane region" description="Helical" evidence="1">
    <location>
        <begin position="84"/>
        <end position="101"/>
    </location>
</feature>
<name>A0A847SCN1_9NEIS</name>
<dbReference type="AlphaFoldDB" id="A0A847SCN1"/>
<comment type="caution">
    <text evidence="2">The sequence shown here is derived from an EMBL/GenBank/DDBJ whole genome shotgun (WGS) entry which is preliminary data.</text>
</comment>
<dbReference type="Pfam" id="PF10067">
    <property type="entry name" value="DUF2306"/>
    <property type="match status" value="1"/>
</dbReference>
<dbReference type="Proteomes" id="UP000587991">
    <property type="component" value="Unassembled WGS sequence"/>
</dbReference>
<dbReference type="InterPro" id="IPR018750">
    <property type="entry name" value="DUF2306_membrane"/>
</dbReference>
<proteinExistence type="predicted"/>
<gene>
    <name evidence="2" type="ORF">HF682_00865</name>
</gene>
<evidence type="ECO:0000313" key="3">
    <source>
        <dbReference type="Proteomes" id="UP000587991"/>
    </source>
</evidence>
<keyword evidence="1" id="KW-0812">Transmembrane</keyword>
<evidence type="ECO:0000313" key="2">
    <source>
        <dbReference type="EMBL" id="NLR73712.1"/>
    </source>
</evidence>
<protein>
    <submittedName>
        <fullName evidence="2">DUF2306 domain-containing protein</fullName>
    </submittedName>
</protein>
<sequence>MRLAGKILLYFLSIGVAGYAVVAYTAFPIGSLVHPDMLRSFQAHRIEVYAHIFTSAVALLLGPLQFSQALRARKPALHRWLGRAYLGLGVLPGGLAGLLIARNAYGGMLSTLGFAALAIAWLYSGLRAYLAIRQRDIGTHRRWMIRNFALTLAAVTLRCYLPLSMLTAIPFEQAYPVIAWLCWVPNLLIAERWLRRSNPH</sequence>
<feature type="transmembrane region" description="Helical" evidence="1">
    <location>
        <begin position="7"/>
        <end position="26"/>
    </location>
</feature>
<keyword evidence="3" id="KW-1185">Reference proteome</keyword>
<dbReference type="EMBL" id="JABAIM010000001">
    <property type="protein sequence ID" value="NLR73712.1"/>
    <property type="molecule type" value="Genomic_DNA"/>
</dbReference>
<feature type="transmembrane region" description="Helical" evidence="1">
    <location>
        <begin position="177"/>
        <end position="194"/>
    </location>
</feature>
<feature type="transmembrane region" description="Helical" evidence="1">
    <location>
        <begin position="107"/>
        <end position="126"/>
    </location>
</feature>
<evidence type="ECO:0000256" key="1">
    <source>
        <dbReference type="SAM" id="Phobius"/>
    </source>
</evidence>
<accession>A0A847SCN1</accession>
<dbReference type="RefSeq" id="WP_168875373.1">
    <property type="nucleotide sequence ID" value="NZ_JABAIM010000001.1"/>
</dbReference>